<organism evidence="1 2">
    <name type="scientific">Oleiharenicola lentus</name>
    <dbReference type="NCBI Taxonomy" id="2508720"/>
    <lineage>
        <taxon>Bacteria</taxon>
        <taxon>Pseudomonadati</taxon>
        <taxon>Verrucomicrobiota</taxon>
        <taxon>Opitutia</taxon>
        <taxon>Opitutales</taxon>
        <taxon>Opitutaceae</taxon>
        <taxon>Oleiharenicola</taxon>
    </lineage>
</organism>
<sequence length="364" mass="42400">MEEPVSQPPFRTRKKPSYPVGDPLRAYLRRYRRERELPVTYERLRHFHEAVPIMDSKGRPTLWDSVAYRAEDIATLNEDLKRIYALLRVDGDFSVMSHLYIDRVDFCTFGNSMPFRIRIVNAFNDNPDYFYIKRADASRIYGLELEHLLSPNRLNFMTAGNTLVEEHIAGLPGDIFSDRWLENPELKPIRIAKELVKFNERCFVRLLGDMRSYNYVVVLTPDFEGWQVRIRAMDFDQQSHHGRKNFYLPQFFKENTRLAQFCVKHLHKETALQYQREEQTLILARAELAATRLTGLLEAMDHDPIAPEENVISLREGLAEHFKSTRYLACTSMGGLVRENLTMLRHHHGIGLGSLGADLVMQSP</sequence>
<dbReference type="AlphaFoldDB" id="A0A4Q1C650"/>
<protein>
    <submittedName>
        <fullName evidence="1">Uncharacterized protein</fullName>
    </submittedName>
</protein>
<name>A0A4Q1C650_9BACT</name>
<dbReference type="RefSeq" id="WP_129049900.1">
    <property type="nucleotide sequence ID" value="NZ_SDHX01000002.1"/>
</dbReference>
<proteinExistence type="predicted"/>
<dbReference type="OrthoDB" id="183792at2"/>
<reference evidence="1 2" key="1">
    <citation type="submission" date="2019-01" db="EMBL/GenBank/DDBJ databases">
        <title>Lacunisphaera sp. strain TWA-58.</title>
        <authorList>
            <person name="Chen W.-M."/>
        </authorList>
    </citation>
    <scope>NUCLEOTIDE SEQUENCE [LARGE SCALE GENOMIC DNA]</scope>
    <source>
        <strain evidence="1 2">TWA-58</strain>
    </source>
</reference>
<gene>
    <name evidence="1" type="ORF">ESB00_19495</name>
</gene>
<evidence type="ECO:0000313" key="1">
    <source>
        <dbReference type="EMBL" id="RXK53868.1"/>
    </source>
</evidence>
<accession>A0A4Q1C650</accession>
<keyword evidence="2" id="KW-1185">Reference proteome</keyword>
<dbReference type="EMBL" id="SDHX01000002">
    <property type="protein sequence ID" value="RXK53868.1"/>
    <property type="molecule type" value="Genomic_DNA"/>
</dbReference>
<dbReference type="Proteomes" id="UP000290218">
    <property type="component" value="Unassembled WGS sequence"/>
</dbReference>
<comment type="caution">
    <text evidence="1">The sequence shown here is derived from an EMBL/GenBank/DDBJ whole genome shotgun (WGS) entry which is preliminary data.</text>
</comment>
<evidence type="ECO:0000313" key="2">
    <source>
        <dbReference type="Proteomes" id="UP000290218"/>
    </source>
</evidence>